<dbReference type="EMBL" id="CP019605">
    <property type="protein sequence ID" value="AQP44301.1"/>
    <property type="molecule type" value="Genomic_DNA"/>
</dbReference>
<evidence type="ECO:0000256" key="1">
    <source>
        <dbReference type="ARBA" id="ARBA00001947"/>
    </source>
</evidence>
<dbReference type="CDD" id="cd12797">
    <property type="entry name" value="M23_peptidase"/>
    <property type="match status" value="1"/>
</dbReference>
<reference evidence="11 12" key="1">
    <citation type="journal article" date="2016" name="Int. J. Syst. Evol. Microbiol.">
        <title>Tessaracoccus flavus sp. nov., isolated from the drainage system of a lindane-producing factory.</title>
        <authorList>
            <person name="Kumari R."/>
            <person name="Singh P."/>
            <person name="Schumann P."/>
            <person name="Lal R."/>
        </authorList>
    </citation>
    <scope>NUCLEOTIDE SEQUENCE [LARGE SCALE GENOMIC DNA]</scope>
    <source>
        <strain evidence="11 12">RP1T</strain>
    </source>
</reference>
<dbReference type="GO" id="GO:0046872">
    <property type="term" value="F:metal ion binding"/>
    <property type="evidence" value="ECO:0007669"/>
    <property type="project" value="UniProtKB-KW"/>
</dbReference>
<keyword evidence="4" id="KW-0378">Hydrolase</keyword>
<organism evidence="11 12">
    <name type="scientific">Tessaracoccus flavus</name>
    <dbReference type="NCBI Taxonomy" id="1610493"/>
    <lineage>
        <taxon>Bacteria</taxon>
        <taxon>Bacillati</taxon>
        <taxon>Actinomycetota</taxon>
        <taxon>Actinomycetes</taxon>
        <taxon>Propionibacteriales</taxon>
        <taxon>Propionibacteriaceae</taxon>
        <taxon>Tessaracoccus</taxon>
    </lineage>
</organism>
<feature type="chain" id="PRO_5013338037" description="M23ase beta-sheet core domain-containing protein" evidence="9">
    <location>
        <begin position="28"/>
        <end position="471"/>
    </location>
</feature>
<evidence type="ECO:0000256" key="5">
    <source>
        <dbReference type="ARBA" id="ARBA00022833"/>
    </source>
</evidence>
<proteinExistence type="predicted"/>
<dbReference type="Proteomes" id="UP000188324">
    <property type="component" value="Chromosome"/>
</dbReference>
<evidence type="ECO:0000256" key="2">
    <source>
        <dbReference type="ARBA" id="ARBA00022670"/>
    </source>
</evidence>
<dbReference type="PANTHER" id="PTHR21666">
    <property type="entry name" value="PEPTIDASE-RELATED"/>
    <property type="match status" value="1"/>
</dbReference>
<evidence type="ECO:0000256" key="4">
    <source>
        <dbReference type="ARBA" id="ARBA00022801"/>
    </source>
</evidence>
<dbReference type="GO" id="GO:0006508">
    <property type="term" value="P:proteolysis"/>
    <property type="evidence" value="ECO:0007669"/>
    <property type="project" value="UniProtKB-KW"/>
</dbReference>
<keyword evidence="12" id="KW-1185">Reference proteome</keyword>
<name>A0A1Q2CDY1_9ACTN</name>
<dbReference type="AlphaFoldDB" id="A0A1Q2CDY1"/>
<dbReference type="Gene3D" id="2.70.70.10">
    <property type="entry name" value="Glucose Permease (Domain IIA)"/>
    <property type="match status" value="1"/>
</dbReference>
<dbReference type="PANTHER" id="PTHR21666:SF288">
    <property type="entry name" value="CELL DIVISION PROTEIN YTFB"/>
    <property type="match status" value="1"/>
</dbReference>
<feature type="region of interest" description="Disordered" evidence="8">
    <location>
        <begin position="300"/>
        <end position="344"/>
    </location>
</feature>
<gene>
    <name evidence="11" type="ORF">RPIT_05305</name>
</gene>
<keyword evidence="2" id="KW-0645">Protease</keyword>
<dbReference type="InterPro" id="IPR050570">
    <property type="entry name" value="Cell_wall_metabolism_enzyme"/>
</dbReference>
<dbReference type="STRING" id="1610493.RPIT_05305"/>
<sequence>MNRIVRGIVAAVAAVSMIGATWSPALADELDDRQLELQQELAQQAAAIEDASAELNSAISAHESARAQLASAETALAAAEVEQRAAEELDAQRAAELADAEKKLEQAKADVAAAKAALDSVNNRINEEILVTTQQNHGFLNLVLIFSDVDTSNLNQRAQLAETLFDSSAQELDELEMRRLALEDAELAATEAEKKAEEARVAAAEQLTAKQEAAAQAEALRVEVARLVELRDAAETAAAQQLLAEQEREAQLRAESEAVEARIQARIEAERKAEESRIAAAKAAAEKAAADKAAADKAAREAAARAAGNSAPKPSTTSKAPAKKPAAAAPAPQAKPVPSSILQRPVNGRLSSRYGMRLHPVLGYRKLHDGTDFAAACGTPLRAAADGVVAERYYNAGYGNRLMIDHGKIGGSYVTTGYNHATHYIVSVGQRVQRGQVIGYVGTTGYSTGCHLHLMVWENGKVVNPMAKWFA</sequence>
<evidence type="ECO:0000313" key="12">
    <source>
        <dbReference type="Proteomes" id="UP000188324"/>
    </source>
</evidence>
<evidence type="ECO:0000313" key="11">
    <source>
        <dbReference type="EMBL" id="AQP44301.1"/>
    </source>
</evidence>
<dbReference type="Pfam" id="PF01551">
    <property type="entry name" value="Peptidase_M23"/>
    <property type="match status" value="1"/>
</dbReference>
<feature type="coiled-coil region" evidence="7">
    <location>
        <begin position="27"/>
        <end position="124"/>
    </location>
</feature>
<keyword evidence="9" id="KW-0732">Signal</keyword>
<evidence type="ECO:0000256" key="8">
    <source>
        <dbReference type="SAM" id="MobiDB-lite"/>
    </source>
</evidence>
<evidence type="ECO:0000256" key="3">
    <source>
        <dbReference type="ARBA" id="ARBA00022723"/>
    </source>
</evidence>
<evidence type="ECO:0000256" key="9">
    <source>
        <dbReference type="SAM" id="SignalP"/>
    </source>
</evidence>
<dbReference type="SUPFAM" id="SSF51261">
    <property type="entry name" value="Duplicated hybrid motif"/>
    <property type="match status" value="1"/>
</dbReference>
<keyword evidence="6" id="KW-0482">Metalloprotease</keyword>
<feature type="coiled-coil region" evidence="7">
    <location>
        <begin position="165"/>
        <end position="291"/>
    </location>
</feature>
<evidence type="ECO:0000259" key="10">
    <source>
        <dbReference type="Pfam" id="PF01551"/>
    </source>
</evidence>
<evidence type="ECO:0000256" key="6">
    <source>
        <dbReference type="ARBA" id="ARBA00023049"/>
    </source>
</evidence>
<feature type="compositionally biased region" description="Low complexity" evidence="8">
    <location>
        <begin position="304"/>
        <end position="340"/>
    </location>
</feature>
<dbReference type="GO" id="GO:0004222">
    <property type="term" value="F:metalloendopeptidase activity"/>
    <property type="evidence" value="ECO:0007669"/>
    <property type="project" value="TreeGrafter"/>
</dbReference>
<evidence type="ECO:0000256" key="7">
    <source>
        <dbReference type="SAM" id="Coils"/>
    </source>
</evidence>
<dbReference type="InterPro" id="IPR016047">
    <property type="entry name" value="M23ase_b-sheet_dom"/>
</dbReference>
<accession>A0A1Q2CDY1</accession>
<keyword evidence="5" id="KW-0862">Zinc</keyword>
<protein>
    <recommendedName>
        <fullName evidence="10">M23ase beta-sheet core domain-containing protein</fullName>
    </recommendedName>
</protein>
<dbReference type="KEGG" id="tfl:RPIT_05305"/>
<keyword evidence="7" id="KW-0175">Coiled coil</keyword>
<comment type="cofactor">
    <cofactor evidence="1">
        <name>Zn(2+)</name>
        <dbReference type="ChEBI" id="CHEBI:29105"/>
    </cofactor>
</comment>
<feature type="signal peptide" evidence="9">
    <location>
        <begin position="1"/>
        <end position="27"/>
    </location>
</feature>
<feature type="domain" description="M23ase beta-sheet core" evidence="10">
    <location>
        <begin position="367"/>
        <end position="465"/>
    </location>
</feature>
<keyword evidence="3" id="KW-0479">Metal-binding</keyword>
<dbReference type="InterPro" id="IPR011055">
    <property type="entry name" value="Dup_hybrid_motif"/>
</dbReference>